<dbReference type="SMART" id="SM00233">
    <property type="entry name" value="PH"/>
    <property type="match status" value="1"/>
</dbReference>
<sequence>MASSFAATEKFRVTMQDNDGSSQRVTVQLSLDGLKILNQDGSRTMRSYNLRNVARWDLMDTSTVIWTKTDVDLEERPLTLSADSNTVRNVVDTLAMCCMQLAEIIQEKDRAAASNLEELASGGGKTKKAQKLPSVDSVQYWRAPDKAGWLGSQAEVMRVWRRRWFVLKQGYLFRFLSPGVSESVKPRGVIDLSKVQDVRDGRAVTGKANSVQLKTASGGSVCYVCESETEMVEWISALEGAIAKIVKQLAGVDDSSEPGGSSSSSRERHSHRSSSSKDRHGGSSSSSSAAEWAKQVERSLSQGAGSSSSRRGGGGSGMNGSAMVSVVNYAGGGGGSSGSGSGGYRSSAPPAAAMYDPYSGGSSGGHYGGISSYSQISGAAGLAAGMDDLSLNYGGYPSSDPAAAAAAPSSSTYAAAGAPGGGYSSNTGSYGYGGSSNAPNAYGYSSSPVAAGYGGGSSSSAYAADGGSAGMYGYGGGGSSSSYSAQPPAAVVDPAAAAGVNGYAAYQQQPPPQQQQPAAAGYGYGDGAGYYQQQQQQQPAVSLLDQVPAQQPAYPYYQPTSQVPDQQPAAAAAAPPAPAGPSSWQVHHTAEGRPYYYNTATGTTQWEAPPGL</sequence>
<dbReference type="Gene3D" id="2.30.29.30">
    <property type="entry name" value="Pleckstrin-homology domain (PH domain)/Phosphotyrosine-binding domain (PTB)"/>
    <property type="match status" value="1"/>
</dbReference>
<evidence type="ECO:0000313" key="4">
    <source>
        <dbReference type="EMBL" id="SZX77838.1"/>
    </source>
</evidence>
<protein>
    <recommendedName>
        <fullName evidence="6">PH domain-containing protein</fullName>
    </recommendedName>
</protein>
<dbReference type="GO" id="GO:0036258">
    <property type="term" value="P:multivesicular body assembly"/>
    <property type="evidence" value="ECO:0007669"/>
    <property type="project" value="InterPro"/>
</dbReference>
<dbReference type="Proteomes" id="UP000256970">
    <property type="component" value="Unassembled WGS sequence"/>
</dbReference>
<dbReference type="AlphaFoldDB" id="A0A383WK55"/>
<evidence type="ECO:0008006" key="6">
    <source>
        <dbReference type="Google" id="ProtNLM"/>
    </source>
</evidence>
<dbReference type="FunFam" id="2.30.29.30:FF:000286">
    <property type="entry name" value="PH-protein kinase domain containing protein"/>
    <property type="match status" value="1"/>
</dbReference>
<dbReference type="SUPFAM" id="SSF51045">
    <property type="entry name" value="WW domain"/>
    <property type="match status" value="1"/>
</dbReference>
<feature type="domain" description="WW" evidence="3">
    <location>
        <begin position="578"/>
        <end position="611"/>
    </location>
</feature>
<dbReference type="SUPFAM" id="SSF50729">
    <property type="entry name" value="PH domain-like"/>
    <property type="match status" value="1"/>
</dbReference>
<evidence type="ECO:0000256" key="1">
    <source>
        <dbReference type="SAM" id="MobiDB-lite"/>
    </source>
</evidence>
<evidence type="ECO:0000313" key="5">
    <source>
        <dbReference type="Proteomes" id="UP000256970"/>
    </source>
</evidence>
<dbReference type="InterPro" id="IPR045893">
    <property type="entry name" value="FREE1"/>
</dbReference>
<dbReference type="PROSITE" id="PS50003">
    <property type="entry name" value="PH_DOMAIN"/>
    <property type="match status" value="1"/>
</dbReference>
<dbReference type="Pfam" id="PF00397">
    <property type="entry name" value="WW"/>
    <property type="match status" value="1"/>
</dbReference>
<name>A0A383WK55_TETOB</name>
<dbReference type="InterPro" id="IPR001202">
    <property type="entry name" value="WW_dom"/>
</dbReference>
<keyword evidence="5" id="KW-1185">Reference proteome</keyword>
<dbReference type="STRING" id="3088.A0A383WK55"/>
<dbReference type="InterPro" id="IPR011993">
    <property type="entry name" value="PH-like_dom_sf"/>
</dbReference>
<feature type="domain" description="PH" evidence="2">
    <location>
        <begin position="143"/>
        <end position="243"/>
    </location>
</feature>
<proteinExistence type="predicted"/>
<dbReference type="GO" id="GO:0031902">
    <property type="term" value="C:late endosome membrane"/>
    <property type="evidence" value="ECO:0007669"/>
    <property type="project" value="TreeGrafter"/>
</dbReference>
<dbReference type="Pfam" id="PF00169">
    <property type="entry name" value="PH"/>
    <property type="match status" value="1"/>
</dbReference>
<feature type="region of interest" description="Disordered" evidence="1">
    <location>
        <begin position="506"/>
        <end position="542"/>
    </location>
</feature>
<feature type="compositionally biased region" description="Low complexity" evidence="1">
    <location>
        <begin position="529"/>
        <end position="540"/>
    </location>
</feature>
<feature type="region of interest" description="Disordered" evidence="1">
    <location>
        <begin position="251"/>
        <end position="318"/>
    </location>
</feature>
<dbReference type="Gene3D" id="2.20.70.10">
    <property type="match status" value="1"/>
</dbReference>
<accession>A0A383WK55</accession>
<dbReference type="GO" id="GO:0043130">
    <property type="term" value="F:ubiquitin binding"/>
    <property type="evidence" value="ECO:0007669"/>
    <property type="project" value="InterPro"/>
</dbReference>
<dbReference type="GO" id="GO:0070676">
    <property type="term" value="P:intralumenal vesicle formation"/>
    <property type="evidence" value="ECO:0007669"/>
    <property type="project" value="TreeGrafter"/>
</dbReference>
<dbReference type="PANTHER" id="PTHR46977">
    <property type="entry name" value="PROTEIN FREE1"/>
    <property type="match status" value="1"/>
</dbReference>
<dbReference type="InterPro" id="IPR001849">
    <property type="entry name" value="PH_domain"/>
</dbReference>
<feature type="compositionally biased region" description="Low complexity" evidence="1">
    <location>
        <begin position="298"/>
        <end position="310"/>
    </location>
</feature>
<evidence type="ECO:0000259" key="2">
    <source>
        <dbReference type="PROSITE" id="PS50003"/>
    </source>
</evidence>
<dbReference type="PANTHER" id="PTHR46977:SF1">
    <property type="entry name" value="PROTEIN FREE1"/>
    <property type="match status" value="1"/>
</dbReference>
<dbReference type="SMART" id="SM00456">
    <property type="entry name" value="WW"/>
    <property type="match status" value="1"/>
</dbReference>
<dbReference type="EMBL" id="FNXT01001295">
    <property type="protein sequence ID" value="SZX77838.1"/>
    <property type="molecule type" value="Genomic_DNA"/>
</dbReference>
<evidence type="ECO:0000259" key="3">
    <source>
        <dbReference type="PROSITE" id="PS50020"/>
    </source>
</evidence>
<dbReference type="InterPro" id="IPR036020">
    <property type="entry name" value="WW_dom_sf"/>
</dbReference>
<dbReference type="CDD" id="cd00201">
    <property type="entry name" value="WW"/>
    <property type="match status" value="1"/>
</dbReference>
<dbReference type="GO" id="GO:0000813">
    <property type="term" value="C:ESCRT I complex"/>
    <property type="evidence" value="ECO:0007669"/>
    <property type="project" value="TreeGrafter"/>
</dbReference>
<dbReference type="PROSITE" id="PS50020">
    <property type="entry name" value="WW_DOMAIN_2"/>
    <property type="match status" value="1"/>
</dbReference>
<gene>
    <name evidence="4" type="ORF">BQ4739_LOCUS18177</name>
</gene>
<organism evidence="4 5">
    <name type="scientific">Tetradesmus obliquus</name>
    <name type="common">Green alga</name>
    <name type="synonym">Acutodesmus obliquus</name>
    <dbReference type="NCBI Taxonomy" id="3088"/>
    <lineage>
        <taxon>Eukaryota</taxon>
        <taxon>Viridiplantae</taxon>
        <taxon>Chlorophyta</taxon>
        <taxon>core chlorophytes</taxon>
        <taxon>Chlorophyceae</taxon>
        <taxon>CS clade</taxon>
        <taxon>Sphaeropleales</taxon>
        <taxon>Scenedesmaceae</taxon>
        <taxon>Tetradesmus</taxon>
    </lineage>
</organism>
<feature type="region of interest" description="Disordered" evidence="1">
    <location>
        <begin position="554"/>
        <end position="586"/>
    </location>
</feature>
<reference evidence="4 5" key="1">
    <citation type="submission" date="2016-10" db="EMBL/GenBank/DDBJ databases">
        <authorList>
            <person name="Cai Z."/>
        </authorList>
    </citation>
    <scope>NUCLEOTIDE SEQUENCE [LARGE SCALE GENOMIC DNA]</scope>
</reference>